<dbReference type="AlphaFoldDB" id="A0A074Z459"/>
<dbReference type="Proteomes" id="UP000054324">
    <property type="component" value="Unassembled WGS sequence"/>
</dbReference>
<evidence type="ECO:0000313" key="2">
    <source>
        <dbReference type="Proteomes" id="UP000054324"/>
    </source>
</evidence>
<dbReference type="EMBL" id="KL596937">
    <property type="protein sequence ID" value="KER21838.1"/>
    <property type="molecule type" value="Genomic_DNA"/>
</dbReference>
<sequence>MGEQMSLKIAYVIALVVAAVLGIVALGLNDNFGKSSVSRIRCSDAFTVIGVILLLGAAILFLVIMFLKTDAARIIFIVTLVVAAVGLISYIIACGCLFQGTPGYPSWLLSALWVSIAAVAISITFIFNNPLE</sequence>
<dbReference type="OrthoDB" id="6267618at2759"/>
<protein>
    <submittedName>
        <fullName evidence="1">Uncharacterized protein</fullName>
    </submittedName>
</protein>
<organism evidence="1 2">
    <name type="scientific">Opisthorchis viverrini</name>
    <name type="common">Southeast Asian liver fluke</name>
    <dbReference type="NCBI Taxonomy" id="6198"/>
    <lineage>
        <taxon>Eukaryota</taxon>
        <taxon>Metazoa</taxon>
        <taxon>Spiralia</taxon>
        <taxon>Lophotrochozoa</taxon>
        <taxon>Platyhelminthes</taxon>
        <taxon>Trematoda</taxon>
        <taxon>Digenea</taxon>
        <taxon>Opisthorchiida</taxon>
        <taxon>Opisthorchiata</taxon>
        <taxon>Opisthorchiidae</taxon>
        <taxon>Opisthorchis</taxon>
    </lineage>
</organism>
<proteinExistence type="predicted"/>
<accession>A0A074Z459</accession>
<dbReference type="KEGG" id="ovi:T265_09932"/>
<name>A0A074Z459_OPIVI</name>
<keyword evidence="2" id="KW-1185">Reference proteome</keyword>
<gene>
    <name evidence="1" type="ORF">T265_09932</name>
</gene>
<evidence type="ECO:0000313" key="1">
    <source>
        <dbReference type="EMBL" id="KER21838.1"/>
    </source>
</evidence>
<dbReference type="GeneID" id="20324100"/>
<dbReference type="CTD" id="20324100"/>
<dbReference type="RefSeq" id="XP_009174419.1">
    <property type="nucleotide sequence ID" value="XM_009176155.1"/>
</dbReference>
<reference evidence="1 2" key="1">
    <citation type="submission" date="2013-11" db="EMBL/GenBank/DDBJ databases">
        <title>Opisthorchis viverrini - life in the bile duct.</title>
        <authorList>
            <person name="Young N.D."/>
            <person name="Nagarajan N."/>
            <person name="Lin S.J."/>
            <person name="Korhonen P.K."/>
            <person name="Jex A.R."/>
            <person name="Hall R.S."/>
            <person name="Safavi-Hemami H."/>
            <person name="Kaewkong W."/>
            <person name="Bertrand D."/>
            <person name="Gao S."/>
            <person name="Seet Q."/>
            <person name="Wongkham S."/>
            <person name="Teh B.T."/>
            <person name="Wongkham C."/>
            <person name="Intapan P.M."/>
            <person name="Maleewong W."/>
            <person name="Yang X."/>
            <person name="Hu M."/>
            <person name="Wang Z."/>
            <person name="Hofmann A."/>
            <person name="Sternberg P.W."/>
            <person name="Tan P."/>
            <person name="Wang J."/>
            <person name="Gasser R.B."/>
        </authorList>
    </citation>
    <scope>NUCLEOTIDE SEQUENCE [LARGE SCALE GENOMIC DNA]</scope>
</reference>